<evidence type="ECO:0000313" key="2">
    <source>
        <dbReference type="Proteomes" id="UP000182715"/>
    </source>
</evidence>
<dbReference type="Proteomes" id="UP000182715">
    <property type="component" value="Unassembled WGS sequence"/>
</dbReference>
<proteinExistence type="predicted"/>
<evidence type="ECO:0000313" key="1">
    <source>
        <dbReference type="EMBL" id="CRL92398.1"/>
    </source>
</evidence>
<accession>A0A0H5E004</accession>
<sequence>MLFVIPAQASSFPRRRESRFVRFQSFPIDSCRVRGSRFPLSREGRGKVAFRHSRIC</sequence>
<organism evidence="1 2">
    <name type="scientific">Neisseria meningitidis serogroup B</name>
    <dbReference type="NCBI Taxonomy" id="491"/>
    <lineage>
        <taxon>Bacteria</taxon>
        <taxon>Pseudomonadati</taxon>
        <taxon>Pseudomonadota</taxon>
        <taxon>Betaproteobacteria</taxon>
        <taxon>Neisseriales</taxon>
        <taxon>Neisseriaceae</taxon>
        <taxon>Neisseria</taxon>
    </lineage>
</organism>
<reference evidence="1 2" key="1">
    <citation type="submission" date="2014-11" db="EMBL/GenBank/DDBJ databases">
        <authorList>
            <person name="Diene M.Seydina."/>
        </authorList>
    </citation>
    <scope>NUCLEOTIDE SEQUENCE [LARGE SCALE GENOMIC DNA]</scope>
    <source>
        <strain evidence="1 2">Neisseria meningitidis CHUV</strain>
    </source>
</reference>
<name>A0A0H5E004_NEIMI</name>
<dbReference type="EMBL" id="CVTF01000086">
    <property type="protein sequence ID" value="CRL92398.1"/>
    <property type="molecule type" value="Genomic_DNA"/>
</dbReference>
<protein>
    <recommendedName>
        <fullName evidence="3">PilS cassette</fullName>
    </recommendedName>
</protein>
<dbReference type="AlphaFoldDB" id="A0A0H5E004"/>
<evidence type="ECO:0008006" key="3">
    <source>
        <dbReference type="Google" id="ProtNLM"/>
    </source>
</evidence>